<name>A0ACC0A6H5_CATRO</name>
<proteinExistence type="predicted"/>
<organism evidence="1 2">
    <name type="scientific">Catharanthus roseus</name>
    <name type="common">Madagascar periwinkle</name>
    <name type="synonym">Vinca rosea</name>
    <dbReference type="NCBI Taxonomy" id="4058"/>
    <lineage>
        <taxon>Eukaryota</taxon>
        <taxon>Viridiplantae</taxon>
        <taxon>Streptophyta</taxon>
        <taxon>Embryophyta</taxon>
        <taxon>Tracheophyta</taxon>
        <taxon>Spermatophyta</taxon>
        <taxon>Magnoliopsida</taxon>
        <taxon>eudicotyledons</taxon>
        <taxon>Gunneridae</taxon>
        <taxon>Pentapetalae</taxon>
        <taxon>asterids</taxon>
        <taxon>lamiids</taxon>
        <taxon>Gentianales</taxon>
        <taxon>Apocynaceae</taxon>
        <taxon>Rauvolfioideae</taxon>
        <taxon>Vinceae</taxon>
        <taxon>Catharanthinae</taxon>
        <taxon>Catharanthus</taxon>
    </lineage>
</organism>
<accession>A0ACC0A6H5</accession>
<dbReference type="EMBL" id="CM044707">
    <property type="protein sequence ID" value="KAI5655850.1"/>
    <property type="molecule type" value="Genomic_DNA"/>
</dbReference>
<evidence type="ECO:0000313" key="2">
    <source>
        <dbReference type="Proteomes" id="UP001060085"/>
    </source>
</evidence>
<gene>
    <name evidence="1" type="ORF">M9H77_33037</name>
</gene>
<protein>
    <submittedName>
        <fullName evidence="1">Uncharacterized protein</fullName>
    </submittedName>
</protein>
<sequence length="390" mass="44249">MASTMRKRSRNLSPNPSPSLKSSSALSPENFIPEPPPKCLPSSKTELLRLVAVVGIAASVAVVCNFFVKFYNQQPIPFCDSGSDIEDFLDDNCEPCPSNGICSEGKLECARGYVKHGRLCIEDRDINAAEKTLSKLIEGRVCQAYAQYLCSGTGASWVRKDELWTYLDKHKVMENHGLDEITYMHAKLRAIEASRKLLKTRINAGRFEEFNCPELLVKQYKPISCCIRQWIVKHALVLVPLCALLLGCIVITLKVRRRHNLSVRAEELYNQICDILEENALRSRGVNGDGEVWVVASWLRDYVLTPKERKDPFLWEKVEEFVEEDSRLDRYPKMIKGESKVVWEWQVEGSISSSGKIKNAEKTKWNSGGTMNSTANQQHWEPKDAERLHG</sequence>
<evidence type="ECO:0000313" key="1">
    <source>
        <dbReference type="EMBL" id="KAI5655850.1"/>
    </source>
</evidence>
<comment type="caution">
    <text evidence="1">The sequence shown here is derived from an EMBL/GenBank/DDBJ whole genome shotgun (WGS) entry which is preliminary data.</text>
</comment>
<keyword evidence="2" id="KW-1185">Reference proteome</keyword>
<reference evidence="2" key="1">
    <citation type="journal article" date="2023" name="Nat. Plants">
        <title>Single-cell RNA sequencing provides a high-resolution roadmap for understanding the multicellular compartmentation of specialized metabolism.</title>
        <authorList>
            <person name="Sun S."/>
            <person name="Shen X."/>
            <person name="Li Y."/>
            <person name="Li Y."/>
            <person name="Wang S."/>
            <person name="Li R."/>
            <person name="Zhang H."/>
            <person name="Shen G."/>
            <person name="Guo B."/>
            <person name="Wei J."/>
            <person name="Xu J."/>
            <person name="St-Pierre B."/>
            <person name="Chen S."/>
            <person name="Sun C."/>
        </authorList>
    </citation>
    <scope>NUCLEOTIDE SEQUENCE [LARGE SCALE GENOMIC DNA]</scope>
</reference>
<dbReference type="Proteomes" id="UP001060085">
    <property type="component" value="Linkage Group LG07"/>
</dbReference>